<accession>A0A6A5ZCI6</accession>
<sequence length="393" mass="45613">MTQDRKDSGTGMSRTQNYSTEHPTSPKSIGNPSEIALLFKGSFDLDELPELPSQSQDEIDHSTSDEDVSDAHTEDGWGLNSHTLPAPAWKDYVATYSGTRREWNWDGFVESDFTRSISRGYAMEDLEMLREIRRHVRINLSLIELHGEAALGQRPSIPLDFDRESKDIDKYEESALEIDQSRFAIHHAGISETLIHATRYWYSLPDNGPFRYLRNWFCHSYPTPRGYKLQMKREIEDAKAQYEKILPSINLSIKLLANLLKDETVWEEPAMDAKLESETATPCINWGDPIDPEPQSVDWKDKRNPTSNCQTDGDWAESTYDPEAQEKRVEKHGRLRSILRYCYKRSLKVRAMIDWMINVGLELRQDFEYDETIDHFEECQKVCEDMDVAWKSE</sequence>
<gene>
    <name evidence="2" type="ORF">BDV96DRAFT_598862</name>
</gene>
<evidence type="ECO:0000313" key="2">
    <source>
        <dbReference type="EMBL" id="KAF2116098.1"/>
    </source>
</evidence>
<evidence type="ECO:0000313" key="3">
    <source>
        <dbReference type="Proteomes" id="UP000799770"/>
    </source>
</evidence>
<dbReference type="AlphaFoldDB" id="A0A6A5ZCI6"/>
<name>A0A6A5ZCI6_9PLEO</name>
<evidence type="ECO:0000256" key="1">
    <source>
        <dbReference type="SAM" id="MobiDB-lite"/>
    </source>
</evidence>
<feature type="compositionally biased region" description="Polar residues" evidence="1">
    <location>
        <begin position="10"/>
        <end position="31"/>
    </location>
</feature>
<protein>
    <submittedName>
        <fullName evidence="2">Uncharacterized protein</fullName>
    </submittedName>
</protein>
<keyword evidence="3" id="KW-1185">Reference proteome</keyword>
<reference evidence="2" key="1">
    <citation type="journal article" date="2020" name="Stud. Mycol.">
        <title>101 Dothideomycetes genomes: a test case for predicting lifestyles and emergence of pathogens.</title>
        <authorList>
            <person name="Haridas S."/>
            <person name="Albert R."/>
            <person name="Binder M."/>
            <person name="Bloem J."/>
            <person name="Labutti K."/>
            <person name="Salamov A."/>
            <person name="Andreopoulos B."/>
            <person name="Baker S."/>
            <person name="Barry K."/>
            <person name="Bills G."/>
            <person name="Bluhm B."/>
            <person name="Cannon C."/>
            <person name="Castanera R."/>
            <person name="Culley D."/>
            <person name="Daum C."/>
            <person name="Ezra D."/>
            <person name="Gonzalez J."/>
            <person name="Henrissat B."/>
            <person name="Kuo A."/>
            <person name="Liang C."/>
            <person name="Lipzen A."/>
            <person name="Lutzoni F."/>
            <person name="Magnuson J."/>
            <person name="Mondo S."/>
            <person name="Nolan M."/>
            <person name="Ohm R."/>
            <person name="Pangilinan J."/>
            <person name="Park H.-J."/>
            <person name="Ramirez L."/>
            <person name="Alfaro M."/>
            <person name="Sun H."/>
            <person name="Tritt A."/>
            <person name="Yoshinaga Y."/>
            <person name="Zwiers L.-H."/>
            <person name="Turgeon B."/>
            <person name="Goodwin S."/>
            <person name="Spatafora J."/>
            <person name="Crous P."/>
            <person name="Grigoriev I."/>
        </authorList>
    </citation>
    <scope>NUCLEOTIDE SEQUENCE</scope>
    <source>
        <strain evidence="2">CBS 627.86</strain>
    </source>
</reference>
<feature type="region of interest" description="Disordered" evidence="1">
    <location>
        <begin position="47"/>
        <end position="80"/>
    </location>
</feature>
<feature type="region of interest" description="Disordered" evidence="1">
    <location>
        <begin position="296"/>
        <end position="317"/>
    </location>
</feature>
<dbReference type="EMBL" id="ML977321">
    <property type="protein sequence ID" value="KAF2116098.1"/>
    <property type="molecule type" value="Genomic_DNA"/>
</dbReference>
<organism evidence="2 3">
    <name type="scientific">Lophiotrema nucula</name>
    <dbReference type="NCBI Taxonomy" id="690887"/>
    <lineage>
        <taxon>Eukaryota</taxon>
        <taxon>Fungi</taxon>
        <taxon>Dikarya</taxon>
        <taxon>Ascomycota</taxon>
        <taxon>Pezizomycotina</taxon>
        <taxon>Dothideomycetes</taxon>
        <taxon>Pleosporomycetidae</taxon>
        <taxon>Pleosporales</taxon>
        <taxon>Lophiotremataceae</taxon>
        <taxon>Lophiotrema</taxon>
    </lineage>
</organism>
<feature type="compositionally biased region" description="Basic and acidic residues" evidence="1">
    <location>
        <begin position="58"/>
        <end position="75"/>
    </location>
</feature>
<feature type="region of interest" description="Disordered" evidence="1">
    <location>
        <begin position="1"/>
        <end position="33"/>
    </location>
</feature>
<dbReference type="Proteomes" id="UP000799770">
    <property type="component" value="Unassembled WGS sequence"/>
</dbReference>
<proteinExistence type="predicted"/>
<dbReference type="OrthoDB" id="10662325at2759"/>